<evidence type="ECO:0000256" key="5">
    <source>
        <dbReference type="ARBA" id="ARBA00023002"/>
    </source>
</evidence>
<evidence type="ECO:0000256" key="4">
    <source>
        <dbReference type="ARBA" id="ARBA00022827"/>
    </source>
</evidence>
<comment type="caution">
    <text evidence="7">The sequence shown here is derived from an EMBL/GenBank/DDBJ whole genome shotgun (WGS) entry which is preliminary data.</text>
</comment>
<dbReference type="InterPro" id="IPR029041">
    <property type="entry name" value="FAD-linked_oxidoreductase-like"/>
</dbReference>
<keyword evidence="4 6" id="KW-0274">FAD</keyword>
<proteinExistence type="inferred from homology"/>
<accession>A0ABR9KQH2</accession>
<dbReference type="InterPro" id="IPR003171">
    <property type="entry name" value="Mehydrof_redctse-like"/>
</dbReference>
<evidence type="ECO:0000256" key="3">
    <source>
        <dbReference type="ARBA" id="ARBA00022630"/>
    </source>
</evidence>
<evidence type="ECO:0000256" key="1">
    <source>
        <dbReference type="ARBA" id="ARBA00001974"/>
    </source>
</evidence>
<comment type="pathway">
    <text evidence="2 6">One-carbon metabolism; tetrahydrofolate interconversion.</text>
</comment>
<gene>
    <name evidence="7" type="ORF">H4W81_006627</name>
</gene>
<evidence type="ECO:0000313" key="8">
    <source>
        <dbReference type="Proteomes" id="UP000661607"/>
    </source>
</evidence>
<reference evidence="7 8" key="1">
    <citation type="submission" date="2020-10" db="EMBL/GenBank/DDBJ databases">
        <title>Sequencing the genomes of 1000 actinobacteria strains.</title>
        <authorList>
            <person name="Klenk H.-P."/>
        </authorList>
    </citation>
    <scope>NUCLEOTIDE SEQUENCE [LARGE SCALE GENOMIC DNA]</scope>
    <source>
        <strain evidence="7 8">DSM 43748</strain>
    </source>
</reference>
<dbReference type="EMBL" id="JADBEF010000001">
    <property type="protein sequence ID" value="MBE1563848.1"/>
    <property type="molecule type" value="Genomic_DNA"/>
</dbReference>
<evidence type="ECO:0000313" key="7">
    <source>
        <dbReference type="EMBL" id="MBE1563848.1"/>
    </source>
</evidence>
<organism evidence="7 8">
    <name type="scientific">Nonomuraea africana</name>
    <dbReference type="NCBI Taxonomy" id="46171"/>
    <lineage>
        <taxon>Bacteria</taxon>
        <taxon>Bacillati</taxon>
        <taxon>Actinomycetota</taxon>
        <taxon>Actinomycetes</taxon>
        <taxon>Streptosporangiales</taxon>
        <taxon>Streptosporangiaceae</taxon>
        <taxon>Nonomuraea</taxon>
    </lineage>
</organism>
<keyword evidence="5 6" id="KW-0560">Oxidoreductase</keyword>
<keyword evidence="3 6" id="KW-0285">Flavoprotein</keyword>
<dbReference type="Proteomes" id="UP000661607">
    <property type="component" value="Unassembled WGS sequence"/>
</dbReference>
<evidence type="ECO:0000256" key="2">
    <source>
        <dbReference type="ARBA" id="ARBA00004777"/>
    </source>
</evidence>
<dbReference type="Gene3D" id="3.20.20.220">
    <property type="match status" value="1"/>
</dbReference>
<comment type="cofactor">
    <cofactor evidence="1 6">
        <name>FAD</name>
        <dbReference type="ChEBI" id="CHEBI:57692"/>
    </cofactor>
</comment>
<comment type="similarity">
    <text evidence="6">Belongs to the methylenetetrahydrofolate reductase family.</text>
</comment>
<dbReference type="RefSeq" id="WP_192778340.1">
    <property type="nucleotide sequence ID" value="NZ_BAAASY010000024.1"/>
</dbReference>
<sequence>MTFQVVCEIEPPTKPDLTHVRHQIGTLGKLAHSFLIPDNHIGRATVSSVAVAHEVQAMGGRSIACLNSRDRNLLGLRRDLLTAAAYGVDQFLFVYGDKPTVGNRTSDLTVRSMIDVAREFSPSFRVGAAAGLRPLPAWKRAADFLFVQVSFSLDALLRWREENPVDVPVYAGVMVLASQPHAHRLAAAIPDIDIPSELVERLGGDRMAGVEAACEQVLRIRDSGAFDGVHLIPVARYRDVESRLHNSL</sequence>
<dbReference type="Pfam" id="PF02219">
    <property type="entry name" value="MTHFR"/>
    <property type="match status" value="1"/>
</dbReference>
<keyword evidence="8" id="KW-1185">Reference proteome</keyword>
<protein>
    <recommendedName>
        <fullName evidence="6">Methylenetetrahydrofolate reductase</fullName>
    </recommendedName>
</protein>
<dbReference type="SUPFAM" id="SSF51730">
    <property type="entry name" value="FAD-linked oxidoreductase"/>
    <property type="match status" value="1"/>
</dbReference>
<evidence type="ECO:0000256" key="6">
    <source>
        <dbReference type="RuleBase" id="RU003862"/>
    </source>
</evidence>
<name>A0ABR9KQH2_9ACTN</name>